<dbReference type="InterPro" id="IPR017907">
    <property type="entry name" value="Znf_RING_CS"/>
</dbReference>
<dbReference type="PANTHER" id="PTHR24103">
    <property type="entry name" value="E3 UBIQUITIN-PROTEIN LIGASE TRIM"/>
    <property type="match status" value="1"/>
</dbReference>
<feature type="compositionally biased region" description="Basic and acidic residues" evidence="5">
    <location>
        <begin position="976"/>
        <end position="992"/>
    </location>
</feature>
<dbReference type="InterPro" id="IPR013083">
    <property type="entry name" value="Znf_RING/FYVE/PHD"/>
</dbReference>
<evidence type="ECO:0000256" key="3">
    <source>
        <dbReference type="ARBA" id="ARBA00022833"/>
    </source>
</evidence>
<feature type="compositionally biased region" description="Low complexity" evidence="5">
    <location>
        <begin position="270"/>
        <end position="285"/>
    </location>
</feature>
<feature type="compositionally biased region" description="Basic and acidic residues" evidence="5">
    <location>
        <begin position="921"/>
        <end position="930"/>
    </location>
</feature>
<keyword evidence="4" id="KW-0175">Coiled coil</keyword>
<evidence type="ECO:0000256" key="5">
    <source>
        <dbReference type="SAM" id="MobiDB-lite"/>
    </source>
</evidence>
<keyword evidence="1" id="KW-0479">Metal-binding</keyword>
<reference evidence="6" key="1">
    <citation type="submission" date="2022-03" db="EMBL/GenBank/DDBJ databases">
        <title>Draft genome sequence of Aduncisulcus paluster, a free-living microaerophilic Fornicata.</title>
        <authorList>
            <person name="Yuyama I."/>
            <person name="Kume K."/>
            <person name="Tamura T."/>
            <person name="Inagaki Y."/>
            <person name="Hashimoto T."/>
        </authorList>
    </citation>
    <scope>NUCLEOTIDE SEQUENCE</scope>
    <source>
        <strain evidence="6">NY0171</strain>
    </source>
</reference>
<dbReference type="SUPFAM" id="SSF57850">
    <property type="entry name" value="RING/U-box"/>
    <property type="match status" value="1"/>
</dbReference>
<name>A0ABQ5KLN0_9EUKA</name>
<evidence type="ECO:0000313" key="7">
    <source>
        <dbReference type="Proteomes" id="UP001057375"/>
    </source>
</evidence>
<dbReference type="InterPro" id="IPR050143">
    <property type="entry name" value="TRIM/RBCC"/>
</dbReference>
<dbReference type="Gene3D" id="3.30.40.10">
    <property type="entry name" value="Zinc/RING finger domain, C3HC4 (zinc finger)"/>
    <property type="match status" value="1"/>
</dbReference>
<sequence>MFDNYAFSAEPTDSSSLPPLSTSKSSIPLRRALNPTRNMLKPPKTSTIERFMKKPKRRKDGFIEKSDIDSMSLIITPNTSKISPRAISHIPQGIQSCSIEDKVSRPPISAPAVSHERMGKTSTFSRSRSSGAFGIRPFGRGVEDEERQQHKLLESQLLAEEDAVRRQALHDAIRAKTAQVLVTGFGQRTQYIPGSVPQFDYSSSKNRTFPSSVIQQAQIETTPQNSDRPYSTTSAIVNPPSAYIPQVMNRNMSKSSQKLYQKSPIARPPTVSRGGSRQSRSTGVGFVPSSSMDSLRSNLTSAELSRPLFHGTKQIPQPQIITAHASVPSISDALPPTQAQSITHTSASGSSTIHSSHGRQRRHSQPSRLPSSHPSGTQLDIANPSGDVDTGATLSAILQALRDGERASVGRLGLKHDGTGMAVQGMASTTMSWTDLTDESVRRAVALAAAERLGLDLNLVDLLVQSDEVIFVTGLLEEMRKREEKKVVSSSQSHGRLMRHSESMIGKGLRGDGEEDRNIDEELAERTRILTSAFEKKLRSHLHTLHRHVERLQRDHSTQMRKEREQKEKKMQVLSNQYVSVLRENKELFRESGDLERELDVMKKRTKRLEEEIVAKNDAIETLQDEVQQTREEMYLQMEEQQHGLMYNGSGMGTGIHGGHDGDGRRMMESEHSVDHPPTVGRDSYGMGESQISSGSSGSGVGRIHHPIGTPTPALVDAVFMAQGGGTPGGRTSGHIRGSVQVKVPTGISPHLSETKRPHTAQGFIHKSSKNRIGVPTGRNGRRSASPYPGGRGALVCPSPNLMIVHSLREQIDHLEKSNKEMRKEKNRISEKVGLLRELCGKEMREIGVGNETQTNGPSSSSSSSSSSDGMSLSQQLSGTSPTYIDSTQYLIEQLSLVVSCEEVELSCPVCARMFEGIAHSSEKEEEGKGAKGKASTVQSSNVESSTPMIEHHPSKSVHWDKEEVEDETSSSSGLDGDHGAPKIPKSDPSKVREKMKILYSPLTRTSVHSLLTEPQISKKPSIVDRMHRMAEDKLKRLLKGIPHTEKGLFHIDSIPHPISLFPCGHTVCQCCVIEAIAESGDEEGRGMKCPICGEKVFSKCLNVTLSALVVRSALKKEMLSALHSNLGVLASLVSRLTMFMDQLKEIEF</sequence>
<feature type="region of interest" description="Disordered" evidence="5">
    <location>
        <begin position="1"/>
        <end position="44"/>
    </location>
</feature>
<evidence type="ECO:0000256" key="1">
    <source>
        <dbReference type="ARBA" id="ARBA00022723"/>
    </source>
</evidence>
<dbReference type="PROSITE" id="PS00518">
    <property type="entry name" value="ZF_RING_1"/>
    <property type="match status" value="1"/>
</dbReference>
<feature type="compositionally biased region" description="Low complexity" evidence="5">
    <location>
        <begin position="14"/>
        <end position="29"/>
    </location>
</feature>
<feature type="region of interest" description="Disordered" evidence="5">
    <location>
        <begin position="110"/>
        <end position="138"/>
    </location>
</feature>
<protein>
    <recommendedName>
        <fullName evidence="8">RING-type domain-containing protein</fullName>
    </recommendedName>
</protein>
<feature type="region of interest" description="Disordered" evidence="5">
    <location>
        <begin position="921"/>
        <end position="992"/>
    </location>
</feature>
<feature type="compositionally biased region" description="Basic and acidic residues" evidence="5">
    <location>
        <begin position="950"/>
        <end position="962"/>
    </location>
</feature>
<feature type="region of interest" description="Disordered" evidence="5">
    <location>
        <begin position="331"/>
        <end position="386"/>
    </location>
</feature>
<keyword evidence="7" id="KW-1185">Reference proteome</keyword>
<evidence type="ECO:0008006" key="8">
    <source>
        <dbReference type="Google" id="ProtNLM"/>
    </source>
</evidence>
<evidence type="ECO:0000256" key="2">
    <source>
        <dbReference type="ARBA" id="ARBA00022771"/>
    </source>
</evidence>
<feature type="compositionally biased region" description="Low complexity" evidence="5">
    <location>
        <begin position="341"/>
        <end position="355"/>
    </location>
</feature>
<feature type="region of interest" description="Disordered" evidence="5">
    <location>
        <begin position="770"/>
        <end position="790"/>
    </location>
</feature>
<proteinExistence type="predicted"/>
<feature type="region of interest" description="Disordered" evidence="5">
    <location>
        <begin position="847"/>
        <end position="880"/>
    </location>
</feature>
<feature type="region of interest" description="Disordered" evidence="5">
    <location>
        <begin position="486"/>
        <end position="514"/>
    </location>
</feature>
<dbReference type="EMBL" id="BQXS01010240">
    <property type="protein sequence ID" value="GKT33408.1"/>
    <property type="molecule type" value="Genomic_DNA"/>
</dbReference>
<comment type="caution">
    <text evidence="6">The sequence shown here is derived from an EMBL/GenBank/DDBJ whole genome shotgun (WGS) entry which is preliminary data.</text>
</comment>
<feature type="compositionally biased region" description="Low complexity" evidence="5">
    <location>
        <begin position="859"/>
        <end position="879"/>
    </location>
</feature>
<keyword evidence="2" id="KW-0863">Zinc-finger</keyword>
<accession>A0ABQ5KLN0</accession>
<feature type="compositionally biased region" description="Basic residues" evidence="5">
    <location>
        <begin position="356"/>
        <end position="365"/>
    </location>
</feature>
<feature type="region of interest" description="Disordered" evidence="5">
    <location>
        <begin position="219"/>
        <end position="294"/>
    </location>
</feature>
<organism evidence="6 7">
    <name type="scientific">Aduncisulcus paluster</name>
    <dbReference type="NCBI Taxonomy" id="2918883"/>
    <lineage>
        <taxon>Eukaryota</taxon>
        <taxon>Metamonada</taxon>
        <taxon>Carpediemonas-like organisms</taxon>
        <taxon>Aduncisulcus</taxon>
    </lineage>
</organism>
<feature type="coiled-coil region" evidence="4">
    <location>
        <begin position="557"/>
        <end position="640"/>
    </location>
</feature>
<feature type="compositionally biased region" description="Polar residues" evidence="5">
    <location>
        <begin position="937"/>
        <end position="948"/>
    </location>
</feature>
<keyword evidence="3" id="KW-0862">Zinc</keyword>
<feature type="compositionally biased region" description="Polar residues" evidence="5">
    <location>
        <begin position="248"/>
        <end position="260"/>
    </location>
</feature>
<feature type="coiled-coil region" evidence="4">
    <location>
        <begin position="805"/>
        <end position="832"/>
    </location>
</feature>
<feature type="compositionally biased region" description="Polar residues" evidence="5">
    <location>
        <begin position="366"/>
        <end position="380"/>
    </location>
</feature>
<evidence type="ECO:0000256" key="4">
    <source>
        <dbReference type="SAM" id="Coils"/>
    </source>
</evidence>
<evidence type="ECO:0000313" key="6">
    <source>
        <dbReference type="EMBL" id="GKT33408.1"/>
    </source>
</evidence>
<feature type="compositionally biased region" description="Polar residues" evidence="5">
    <location>
        <begin position="120"/>
        <end position="130"/>
    </location>
</feature>
<feature type="compositionally biased region" description="Polar residues" evidence="5">
    <location>
        <begin position="219"/>
        <end position="236"/>
    </location>
</feature>
<gene>
    <name evidence="6" type="ORF">ADUPG1_007328</name>
</gene>
<dbReference type="Proteomes" id="UP001057375">
    <property type="component" value="Unassembled WGS sequence"/>
</dbReference>